<keyword evidence="3 6" id="KW-0812">Transmembrane</keyword>
<dbReference type="SUPFAM" id="SSF55073">
    <property type="entry name" value="Nucleotide cyclase"/>
    <property type="match status" value="1"/>
</dbReference>
<dbReference type="PANTHER" id="PTHR46663:SF2">
    <property type="entry name" value="GGDEF DOMAIN-CONTAINING PROTEIN"/>
    <property type="match status" value="1"/>
</dbReference>
<evidence type="ECO:0000256" key="3">
    <source>
        <dbReference type="ARBA" id="ARBA00022692"/>
    </source>
</evidence>
<dbReference type="Gene3D" id="3.30.70.270">
    <property type="match status" value="1"/>
</dbReference>
<name>A0A1Y4LCN1_9FIRM</name>
<sequence>MQRTHPDVRTSFLRTNLRQIVGLTALGLAVIAVLTTLSFFHFSKKMYQVIYAQNMSSVSQLAGYFTRTFDTKIKSCFQILENAEILIEPEQELLEDGVMEKLELVVTKTDFSDMGVVDLQGNARNINGKAANIYDVQFVQEVLAGNRYISDTAYNKEGQPYLLLAIPMHQRGEIAGILYGRYLIEDILYDVEWETEGDCYFQIVDSQGNYITRSNSADAWADGSTDLWTELERYDYHDTTTADKIAENMHQGESGTFYCTYEDDGRYVSYQPIGINQWYVFSALPEQNITEYASSMRQISLHMLVQILLCLLAGALIPLLYIGRVYYMIRDKNTTLEVHNRMFQLVLQKTKDIPFEADLPKHEVILHSPRFEGGNYTLNLADIRPSVLFAQEKLDATCYGTYQKTYADLMRAKTGEPEIVQLRMFGEMTWFKVMLLDVYRLGADTRVVGVLENYEEQKQKDMEIERRRQQAIHLSRRSQHDFLTGLFNRETFEEWVDLYLGSEPERMQAFLILDLDHFKEINDTMGHTKGDEVLRDVADALRHQFRRDDLIARLGGDEFVILLKHLDSDAVIEKLTGALGQALRKTYTQGDTSLSISASIGVARAPIDGTTFAELYPKADAALYAVKRRGKDSFQIYHPE</sequence>
<dbReference type="InterPro" id="IPR000160">
    <property type="entry name" value="GGDEF_dom"/>
</dbReference>
<dbReference type="Pfam" id="PF00990">
    <property type="entry name" value="GGDEF"/>
    <property type="match status" value="1"/>
</dbReference>
<organism evidence="8 9">
    <name type="scientific">Butyricicoccus pullicaecorum</name>
    <dbReference type="NCBI Taxonomy" id="501571"/>
    <lineage>
        <taxon>Bacteria</taxon>
        <taxon>Bacillati</taxon>
        <taxon>Bacillota</taxon>
        <taxon>Clostridia</taxon>
        <taxon>Eubacteriales</taxon>
        <taxon>Butyricicoccaceae</taxon>
        <taxon>Butyricicoccus</taxon>
    </lineage>
</organism>
<feature type="transmembrane region" description="Helical" evidence="6">
    <location>
        <begin position="304"/>
        <end position="327"/>
    </location>
</feature>
<evidence type="ECO:0000256" key="1">
    <source>
        <dbReference type="ARBA" id="ARBA00004651"/>
    </source>
</evidence>
<accession>A0A1Y4LCN1</accession>
<feature type="transmembrane region" description="Helical" evidence="6">
    <location>
        <begin position="20"/>
        <end position="40"/>
    </location>
</feature>
<evidence type="ECO:0000313" key="9">
    <source>
        <dbReference type="Proteomes" id="UP000195897"/>
    </source>
</evidence>
<dbReference type="Proteomes" id="UP000195897">
    <property type="component" value="Unassembled WGS sequence"/>
</dbReference>
<proteinExistence type="predicted"/>
<dbReference type="CDD" id="cd18774">
    <property type="entry name" value="PDC2_HK_sensor"/>
    <property type="match status" value="1"/>
</dbReference>
<dbReference type="InterPro" id="IPR033479">
    <property type="entry name" value="dCache_1"/>
</dbReference>
<evidence type="ECO:0000259" key="7">
    <source>
        <dbReference type="PROSITE" id="PS50887"/>
    </source>
</evidence>
<evidence type="ECO:0000256" key="4">
    <source>
        <dbReference type="ARBA" id="ARBA00022989"/>
    </source>
</evidence>
<comment type="caution">
    <text evidence="8">The sequence shown here is derived from an EMBL/GenBank/DDBJ whole genome shotgun (WGS) entry which is preliminary data.</text>
</comment>
<dbReference type="InterPro" id="IPR052163">
    <property type="entry name" value="DGC-Regulatory_Protein"/>
</dbReference>
<dbReference type="RefSeq" id="WP_087369898.1">
    <property type="nucleotide sequence ID" value="NZ_NFKK01000001.1"/>
</dbReference>
<dbReference type="GO" id="GO:0005886">
    <property type="term" value="C:plasma membrane"/>
    <property type="evidence" value="ECO:0007669"/>
    <property type="project" value="UniProtKB-SubCell"/>
</dbReference>
<evidence type="ECO:0000256" key="5">
    <source>
        <dbReference type="ARBA" id="ARBA00023136"/>
    </source>
</evidence>
<dbReference type="PROSITE" id="PS50887">
    <property type="entry name" value="GGDEF"/>
    <property type="match status" value="1"/>
</dbReference>
<feature type="domain" description="GGDEF" evidence="7">
    <location>
        <begin position="506"/>
        <end position="639"/>
    </location>
</feature>
<dbReference type="PANTHER" id="PTHR46663">
    <property type="entry name" value="DIGUANYLATE CYCLASE DGCT-RELATED"/>
    <property type="match status" value="1"/>
</dbReference>
<dbReference type="Pfam" id="PF02743">
    <property type="entry name" value="dCache_1"/>
    <property type="match status" value="1"/>
</dbReference>
<dbReference type="SMART" id="SM00267">
    <property type="entry name" value="GGDEF"/>
    <property type="match status" value="1"/>
</dbReference>
<protein>
    <recommendedName>
        <fullName evidence="7">GGDEF domain-containing protein</fullName>
    </recommendedName>
</protein>
<dbReference type="NCBIfam" id="TIGR00254">
    <property type="entry name" value="GGDEF"/>
    <property type="match status" value="1"/>
</dbReference>
<evidence type="ECO:0000256" key="2">
    <source>
        <dbReference type="ARBA" id="ARBA00022475"/>
    </source>
</evidence>
<comment type="subcellular location">
    <subcellularLocation>
        <location evidence="1">Cell membrane</location>
        <topology evidence="1">Multi-pass membrane protein</topology>
    </subcellularLocation>
</comment>
<keyword evidence="5 6" id="KW-0472">Membrane</keyword>
<dbReference type="AlphaFoldDB" id="A0A1Y4LCN1"/>
<evidence type="ECO:0000256" key="6">
    <source>
        <dbReference type="SAM" id="Phobius"/>
    </source>
</evidence>
<dbReference type="EMBL" id="NFKK01000001">
    <property type="protein sequence ID" value="OUP54485.1"/>
    <property type="molecule type" value="Genomic_DNA"/>
</dbReference>
<keyword evidence="2" id="KW-1003">Cell membrane</keyword>
<dbReference type="InterPro" id="IPR029787">
    <property type="entry name" value="Nucleotide_cyclase"/>
</dbReference>
<dbReference type="Gene3D" id="3.30.450.20">
    <property type="entry name" value="PAS domain"/>
    <property type="match status" value="1"/>
</dbReference>
<keyword evidence="4 6" id="KW-1133">Transmembrane helix</keyword>
<evidence type="ECO:0000313" key="8">
    <source>
        <dbReference type="EMBL" id="OUP54485.1"/>
    </source>
</evidence>
<dbReference type="CDD" id="cd01949">
    <property type="entry name" value="GGDEF"/>
    <property type="match status" value="1"/>
</dbReference>
<reference evidence="9" key="1">
    <citation type="submission" date="2017-04" db="EMBL/GenBank/DDBJ databases">
        <title>Function of individual gut microbiota members based on whole genome sequencing of pure cultures obtained from chicken caecum.</title>
        <authorList>
            <person name="Medvecky M."/>
            <person name="Cejkova D."/>
            <person name="Polansky O."/>
            <person name="Karasova D."/>
            <person name="Kubasova T."/>
            <person name="Cizek A."/>
            <person name="Rychlik I."/>
        </authorList>
    </citation>
    <scope>NUCLEOTIDE SEQUENCE [LARGE SCALE GENOMIC DNA]</scope>
    <source>
        <strain evidence="9">An180</strain>
    </source>
</reference>
<gene>
    <name evidence="8" type="ORF">B5F17_00875</name>
</gene>
<dbReference type="InterPro" id="IPR043128">
    <property type="entry name" value="Rev_trsase/Diguanyl_cyclase"/>
</dbReference>